<dbReference type="InterPro" id="IPR027417">
    <property type="entry name" value="P-loop_NTPase"/>
</dbReference>
<dbReference type="EMBL" id="PYGE01000019">
    <property type="protein sequence ID" value="PSK98644.1"/>
    <property type="molecule type" value="Genomic_DNA"/>
</dbReference>
<evidence type="ECO:0000313" key="2">
    <source>
        <dbReference type="Proteomes" id="UP000243528"/>
    </source>
</evidence>
<dbReference type="Gene3D" id="3.40.50.300">
    <property type="entry name" value="P-loop containing nucleotide triphosphate hydrolases"/>
    <property type="match status" value="1"/>
</dbReference>
<comment type="caution">
    <text evidence="1">The sequence shown here is derived from an EMBL/GenBank/DDBJ whole genome shotgun (WGS) entry which is preliminary data.</text>
</comment>
<dbReference type="SUPFAM" id="SSF52540">
    <property type="entry name" value="P-loop containing nucleoside triphosphate hydrolases"/>
    <property type="match status" value="1"/>
</dbReference>
<dbReference type="Proteomes" id="UP000243528">
    <property type="component" value="Unassembled WGS sequence"/>
</dbReference>
<sequence length="195" mass="20868">MPVIALDTLAARIRAAPAGAGDTTTVAVDGPSSSGKTTLAAAVAARLDAAVVHMDDLYPGWDGLAAGARNVADEVLAPLAAGRPARYRRWDWHRGTYGEWVDVPPAPVLLIEGCGSGSAAAAPYLSILIWVDAPPEVRKRRGLARDGDTFAPHWDRWARQEEALFTADRTRERADLRIDTSRPHEPGTETVVCVP</sequence>
<dbReference type="NCBIfam" id="NF005115">
    <property type="entry name" value="PRK06547.1"/>
    <property type="match status" value="1"/>
</dbReference>
<accession>A0A2P8DN50</accession>
<protein>
    <submittedName>
        <fullName evidence="1">Uridine kinase</fullName>
    </submittedName>
</protein>
<evidence type="ECO:0000313" key="1">
    <source>
        <dbReference type="EMBL" id="PSK98644.1"/>
    </source>
</evidence>
<proteinExistence type="predicted"/>
<dbReference type="RefSeq" id="WP_205741017.1">
    <property type="nucleotide sequence ID" value="NZ_PYGE01000019.1"/>
</dbReference>
<name>A0A2P8DN50_9ACTN</name>
<gene>
    <name evidence="1" type="ORF">CLV30_11926</name>
</gene>
<organism evidence="1 2">
    <name type="scientific">Haloactinopolyspora alba</name>
    <dbReference type="NCBI Taxonomy" id="648780"/>
    <lineage>
        <taxon>Bacteria</taxon>
        <taxon>Bacillati</taxon>
        <taxon>Actinomycetota</taxon>
        <taxon>Actinomycetes</taxon>
        <taxon>Jiangellales</taxon>
        <taxon>Jiangellaceae</taxon>
        <taxon>Haloactinopolyspora</taxon>
    </lineage>
</organism>
<dbReference type="AlphaFoldDB" id="A0A2P8DN50"/>
<keyword evidence="1" id="KW-0808">Transferase</keyword>
<dbReference type="GO" id="GO:0016301">
    <property type="term" value="F:kinase activity"/>
    <property type="evidence" value="ECO:0007669"/>
    <property type="project" value="UniProtKB-KW"/>
</dbReference>
<reference evidence="1 2" key="1">
    <citation type="submission" date="2018-03" db="EMBL/GenBank/DDBJ databases">
        <title>Genomic Encyclopedia of Archaeal and Bacterial Type Strains, Phase II (KMG-II): from individual species to whole genera.</title>
        <authorList>
            <person name="Goeker M."/>
        </authorList>
    </citation>
    <scope>NUCLEOTIDE SEQUENCE [LARGE SCALE GENOMIC DNA]</scope>
    <source>
        <strain evidence="1 2">DSM 45211</strain>
    </source>
</reference>
<keyword evidence="2" id="KW-1185">Reference proteome</keyword>
<keyword evidence="1" id="KW-0418">Kinase</keyword>